<evidence type="ECO:0008006" key="4">
    <source>
        <dbReference type="Google" id="ProtNLM"/>
    </source>
</evidence>
<comment type="caution">
    <text evidence="2">The sequence shown here is derived from an EMBL/GenBank/DDBJ whole genome shotgun (WGS) entry which is preliminary data.</text>
</comment>
<reference evidence="2 3" key="1">
    <citation type="submission" date="2021-03" db="EMBL/GenBank/DDBJ databases">
        <authorList>
            <person name="Kanchanasin P."/>
            <person name="Saeng-In P."/>
            <person name="Phongsopitanun W."/>
            <person name="Yuki M."/>
            <person name="Kudo T."/>
            <person name="Ohkuma M."/>
            <person name="Tanasupawat S."/>
        </authorList>
    </citation>
    <scope>NUCLEOTIDE SEQUENCE [LARGE SCALE GENOMIC DNA]</scope>
    <source>
        <strain evidence="2 3">L46</strain>
    </source>
</reference>
<name>A0ABS3RFP4_9ACTN</name>
<evidence type="ECO:0000256" key="1">
    <source>
        <dbReference type="SAM" id="MobiDB-lite"/>
    </source>
</evidence>
<protein>
    <recommendedName>
        <fullName evidence="4">Transposase</fullName>
    </recommendedName>
</protein>
<organism evidence="2 3">
    <name type="scientific">Actinomadura nitritigenes</name>
    <dbReference type="NCBI Taxonomy" id="134602"/>
    <lineage>
        <taxon>Bacteria</taxon>
        <taxon>Bacillati</taxon>
        <taxon>Actinomycetota</taxon>
        <taxon>Actinomycetes</taxon>
        <taxon>Streptosporangiales</taxon>
        <taxon>Thermomonosporaceae</taxon>
        <taxon>Actinomadura</taxon>
    </lineage>
</organism>
<feature type="region of interest" description="Disordered" evidence="1">
    <location>
        <begin position="47"/>
        <end position="83"/>
    </location>
</feature>
<evidence type="ECO:0000313" key="3">
    <source>
        <dbReference type="Proteomes" id="UP000666915"/>
    </source>
</evidence>
<dbReference type="Proteomes" id="UP000666915">
    <property type="component" value="Unassembled WGS sequence"/>
</dbReference>
<dbReference type="EMBL" id="JAGEOK010000054">
    <property type="protein sequence ID" value="MBO2444857.1"/>
    <property type="molecule type" value="Genomic_DNA"/>
</dbReference>
<evidence type="ECO:0000313" key="2">
    <source>
        <dbReference type="EMBL" id="MBO2444857.1"/>
    </source>
</evidence>
<gene>
    <name evidence="2" type="ORF">J4557_45855</name>
</gene>
<sequence length="83" mass="9126">MNGYAKADAHKGIEHAGNRRVRGIAAQTLLLAFQLAHANERKDNAWLATLPGPEGRPHRRARYKTPKPLDTWTPTGHITPPAA</sequence>
<dbReference type="RefSeq" id="WP_208273696.1">
    <property type="nucleotide sequence ID" value="NZ_BAAAGM010000073.1"/>
</dbReference>
<proteinExistence type="predicted"/>
<keyword evidence="3" id="KW-1185">Reference proteome</keyword>
<accession>A0ABS3RFP4</accession>